<dbReference type="PANTHER" id="PTHR47153:SF2">
    <property type="entry name" value="LACTATE UTILIZATION PROTEIN B"/>
    <property type="match status" value="1"/>
</dbReference>
<dbReference type="InterPro" id="IPR017896">
    <property type="entry name" value="4Fe4S_Fe-S-bd"/>
</dbReference>
<feature type="domain" description="4Fe-4S ferredoxin-type" evidence="5">
    <location>
        <begin position="353"/>
        <end position="383"/>
    </location>
</feature>
<evidence type="ECO:0000259" key="5">
    <source>
        <dbReference type="PROSITE" id="PS51379"/>
    </source>
</evidence>
<dbReference type="InterPro" id="IPR024185">
    <property type="entry name" value="FTHF_cligase-like_sf"/>
</dbReference>
<dbReference type="Gene3D" id="1.10.1060.10">
    <property type="entry name" value="Alpha-helical ferredoxin"/>
    <property type="match status" value="1"/>
</dbReference>
<comment type="caution">
    <text evidence="6">The sequence shown here is derived from an EMBL/GenBank/DDBJ whole genome shotgun (WGS) entry which is preliminary data.</text>
</comment>
<dbReference type="AlphaFoldDB" id="A0A644UWG0"/>
<dbReference type="InterPro" id="IPR009051">
    <property type="entry name" value="Helical_ferredxn"/>
</dbReference>
<dbReference type="Pfam" id="PF13183">
    <property type="entry name" value="Fer4_8"/>
    <property type="match status" value="1"/>
</dbReference>
<evidence type="ECO:0000256" key="2">
    <source>
        <dbReference type="ARBA" id="ARBA00022485"/>
    </source>
</evidence>
<dbReference type="EMBL" id="VSSQ01000173">
    <property type="protein sequence ID" value="MPL83224.1"/>
    <property type="molecule type" value="Genomic_DNA"/>
</dbReference>
<dbReference type="PROSITE" id="PS51379">
    <property type="entry name" value="4FE4S_FER_2"/>
    <property type="match status" value="2"/>
</dbReference>
<dbReference type="InterPro" id="IPR037171">
    <property type="entry name" value="NagB/RpiA_transferase-like"/>
</dbReference>
<dbReference type="Gene3D" id="3.40.50.10420">
    <property type="entry name" value="NagB/RpiA/CoA transferase-like"/>
    <property type="match status" value="1"/>
</dbReference>
<keyword evidence="2" id="KW-0411">Iron-sulfur</keyword>
<keyword evidence="2" id="KW-0408">Iron</keyword>
<dbReference type="GO" id="GO:0051539">
    <property type="term" value="F:4 iron, 4 sulfur cluster binding"/>
    <property type="evidence" value="ECO:0007669"/>
    <property type="project" value="UniProtKB-KW"/>
</dbReference>
<dbReference type="InterPro" id="IPR003741">
    <property type="entry name" value="LUD_dom"/>
</dbReference>
<proteinExistence type="predicted"/>
<keyword evidence="2" id="KW-0479">Metal-binding</keyword>
<evidence type="ECO:0000256" key="3">
    <source>
        <dbReference type="ARBA" id="ARBA00022737"/>
    </source>
</evidence>
<feature type="domain" description="4Fe-4S ferredoxin-type" evidence="5">
    <location>
        <begin position="303"/>
        <end position="334"/>
    </location>
</feature>
<name>A0A644UWG0_9ZZZZ</name>
<evidence type="ECO:0000256" key="4">
    <source>
        <dbReference type="ARBA" id="ARBA00022982"/>
    </source>
</evidence>
<dbReference type="Pfam" id="PF02589">
    <property type="entry name" value="LUD_dom"/>
    <property type="match status" value="1"/>
</dbReference>
<dbReference type="PROSITE" id="PS00198">
    <property type="entry name" value="4FE4S_FER_1"/>
    <property type="match status" value="2"/>
</dbReference>
<accession>A0A644UWG0</accession>
<evidence type="ECO:0000256" key="1">
    <source>
        <dbReference type="ARBA" id="ARBA00022448"/>
    </source>
</evidence>
<reference evidence="6" key="1">
    <citation type="submission" date="2019-08" db="EMBL/GenBank/DDBJ databases">
        <authorList>
            <person name="Kucharzyk K."/>
            <person name="Murdoch R.W."/>
            <person name="Higgins S."/>
            <person name="Loffler F."/>
        </authorList>
    </citation>
    <scope>NUCLEOTIDE SEQUENCE</scope>
</reference>
<evidence type="ECO:0000313" key="6">
    <source>
        <dbReference type="EMBL" id="MPL83224.1"/>
    </source>
</evidence>
<dbReference type="PANTHER" id="PTHR47153">
    <property type="entry name" value="LACTATE UTILIZATION PROTEIN B"/>
    <property type="match status" value="1"/>
</dbReference>
<dbReference type="InterPro" id="IPR004452">
    <property type="entry name" value="LutB/LldF"/>
</dbReference>
<dbReference type="InterPro" id="IPR017900">
    <property type="entry name" value="4Fe4S_Fe_S_CS"/>
</dbReference>
<organism evidence="6">
    <name type="scientific">bioreactor metagenome</name>
    <dbReference type="NCBI Taxonomy" id="1076179"/>
    <lineage>
        <taxon>unclassified sequences</taxon>
        <taxon>metagenomes</taxon>
        <taxon>ecological metagenomes</taxon>
    </lineage>
</organism>
<evidence type="ECO:0000313" key="7">
    <source>
        <dbReference type="EMBL" id="MPL83536.1"/>
    </source>
</evidence>
<dbReference type="SUPFAM" id="SSF46548">
    <property type="entry name" value="alpha-helical ferredoxin"/>
    <property type="match status" value="1"/>
</dbReference>
<keyword evidence="3" id="KW-0677">Repeat</keyword>
<dbReference type="GO" id="GO:0006089">
    <property type="term" value="P:lactate metabolic process"/>
    <property type="evidence" value="ECO:0007669"/>
    <property type="project" value="InterPro"/>
</dbReference>
<keyword evidence="4" id="KW-0249">Electron transport</keyword>
<sequence length="415" mass="45429">MNENELKAMRNSFKTVYDKRKGILNDPQVKNLQEKVINIRKDSIDNNPELIESLKKSFDRNDIDYAFASNDEEARKLIQDIIISESDENDNINFDDSNPIVVAKSKSNTLGEISASNFLKSKGMDVVETDLGDRILQLKGKDNKPAHPTGPASHLNVEAISDIVSKGLGKDIPPNPKDIMDAVKKDILIRLSDAKIGLSGANAVASEDGSLVFIHNEGNISLISLMKTHIVVVGIEKIVRTIEDAISIAKLETIYATGSKVTSYINIVSGPSKTADIEKKLLKNMYGAEKVFVIILDNGRSEAIKSIGECLYCIGCGSCIVTCPVYNAIGNDFGFNNYLGGRGVAMSKFIQNTETSVSSGLYKCTLCGLCKISCPVTISTSEIIENLRAETHKEGLYPKKHDKFKENIKNKGSPY</sequence>
<keyword evidence="2" id="KW-0004">4Fe-4S</keyword>
<dbReference type="EMBL" id="VSSQ01000177">
    <property type="protein sequence ID" value="MPL83536.1"/>
    <property type="molecule type" value="Genomic_DNA"/>
</dbReference>
<keyword evidence="1" id="KW-0813">Transport</keyword>
<protein>
    <submittedName>
        <fullName evidence="6">Lactate utilization protein B</fullName>
    </submittedName>
</protein>
<gene>
    <name evidence="6" type="primary">lutB_9</name>
    <name evidence="7" type="synonym">lutB_10</name>
    <name evidence="6" type="ORF">SDC9_29174</name>
    <name evidence="7" type="ORF">SDC9_29491</name>
</gene>
<dbReference type="SUPFAM" id="SSF100950">
    <property type="entry name" value="NagB/RpiA/CoA transferase-like"/>
    <property type="match status" value="1"/>
</dbReference>